<evidence type="ECO:0000259" key="5">
    <source>
        <dbReference type="SMART" id="SM00653"/>
    </source>
</evidence>
<keyword evidence="7" id="KW-1185">Reference proteome</keyword>
<dbReference type="InterPro" id="IPR016189">
    <property type="entry name" value="Transl_init_fac_IF2/IF5_N"/>
</dbReference>
<sequence>MSNKSHSSKSELKESPDQRNAVPAMTDVDNGSVGDAVDEDFDIYDSNALVDRAYSLFTLDKSTVRLVRPVIEKKDRKTYIHNFTEVCKSIGRNQDEIQQFLGRELQMATSVKENGSLKIDAIVRATGSIENILRTYVTEYVMCKACKSCKTKTVKEDRITFLECTACKSKSALSKS</sequence>
<dbReference type="PANTHER" id="PTHR23001">
    <property type="entry name" value="EUKARYOTIC TRANSLATION INITIATION FACTOR"/>
    <property type="match status" value="1"/>
</dbReference>
<dbReference type="SMART" id="SM00653">
    <property type="entry name" value="eIF2B_5"/>
    <property type="match status" value="1"/>
</dbReference>
<keyword evidence="3" id="KW-0648">Protein biosynthesis</keyword>
<dbReference type="Pfam" id="PF01873">
    <property type="entry name" value="eIF-5_eIF-2B"/>
    <property type="match status" value="1"/>
</dbReference>
<accession>A0A5K0U8J5</accession>
<name>A0A5K0U8J5_9VIRU</name>
<evidence type="ECO:0000256" key="2">
    <source>
        <dbReference type="ARBA" id="ARBA00022540"/>
    </source>
</evidence>
<comment type="caution">
    <text evidence="6">The sequence shown here is derived from an EMBL/GenBank/DDBJ whole genome shotgun (WGS) entry which is preliminary data.</text>
</comment>
<dbReference type="InterPro" id="IPR016190">
    <property type="entry name" value="Transl_init_fac_IF2/IF5_Zn-bd"/>
</dbReference>
<feature type="compositionally biased region" description="Basic and acidic residues" evidence="4">
    <location>
        <begin position="8"/>
        <end position="17"/>
    </location>
</feature>
<dbReference type="Gene3D" id="3.30.30.170">
    <property type="match status" value="1"/>
</dbReference>
<dbReference type="EMBL" id="UPSH01000001">
    <property type="protein sequence ID" value="VBB17804.1"/>
    <property type="molecule type" value="Genomic_DNA"/>
</dbReference>
<feature type="region of interest" description="Disordered" evidence="4">
    <location>
        <begin position="1"/>
        <end position="33"/>
    </location>
</feature>
<feature type="domain" description="Translation initiation factor IF2/IF5" evidence="5">
    <location>
        <begin position="61"/>
        <end position="170"/>
    </location>
</feature>
<evidence type="ECO:0000313" key="6">
    <source>
        <dbReference type="EMBL" id="VBB17804.1"/>
    </source>
</evidence>
<dbReference type="Proteomes" id="UP000594342">
    <property type="component" value="Unassembled WGS sequence"/>
</dbReference>
<dbReference type="InterPro" id="IPR002735">
    <property type="entry name" value="Transl_init_fac_IF2/IF5_dom"/>
</dbReference>
<evidence type="ECO:0000256" key="4">
    <source>
        <dbReference type="SAM" id="MobiDB-lite"/>
    </source>
</evidence>
<evidence type="ECO:0000313" key="7">
    <source>
        <dbReference type="Proteomes" id="UP000594342"/>
    </source>
</evidence>
<dbReference type="SUPFAM" id="SSF75689">
    <property type="entry name" value="Zinc-binding domain of translation initiation factor 2 beta"/>
    <property type="match status" value="1"/>
</dbReference>
<proteinExistence type="inferred from homology"/>
<dbReference type="SUPFAM" id="SSF100966">
    <property type="entry name" value="Translation initiation factor 2 beta, aIF2beta, N-terminal domain"/>
    <property type="match status" value="1"/>
</dbReference>
<dbReference type="InterPro" id="IPR045196">
    <property type="entry name" value="IF2/IF5"/>
</dbReference>
<protein>
    <submittedName>
        <fullName evidence="6">Translation initiation factor 2 subunit beta</fullName>
    </submittedName>
</protein>
<evidence type="ECO:0000256" key="3">
    <source>
        <dbReference type="ARBA" id="ARBA00022917"/>
    </source>
</evidence>
<evidence type="ECO:0000256" key="1">
    <source>
        <dbReference type="ARBA" id="ARBA00010397"/>
    </source>
</evidence>
<organism evidence="6 7">
    <name type="scientific">Yasminevirus sp. GU-2018</name>
    <dbReference type="NCBI Taxonomy" id="2420051"/>
    <lineage>
        <taxon>Viruses</taxon>
        <taxon>Varidnaviria</taxon>
        <taxon>Bamfordvirae</taxon>
        <taxon>Nucleocytoviricota</taxon>
        <taxon>Megaviricetes</taxon>
        <taxon>Imitervirales</taxon>
        <taxon>Mimiviridae</taxon>
        <taxon>Klosneuvirinae</taxon>
        <taxon>Yasminevirus</taxon>
        <taxon>Yasminevirus saudimassiliense</taxon>
    </lineage>
</organism>
<keyword evidence="2 6" id="KW-0396">Initiation factor</keyword>
<comment type="similarity">
    <text evidence="1">Belongs to the eIF-2-beta/eIF-5 family.</text>
</comment>
<gene>
    <name evidence="6" type="ORF">YASMINEVIRUS_267</name>
</gene>
<reference evidence="6 7" key="1">
    <citation type="submission" date="2018-10" db="EMBL/GenBank/DDBJ databases">
        <authorList>
            <consortium name="IHU Genomes"/>
        </authorList>
    </citation>
    <scope>NUCLEOTIDE SEQUENCE [LARGE SCALE GENOMIC DNA]</scope>
    <source>
        <strain evidence="6 7">A1</strain>
    </source>
</reference>